<evidence type="ECO:0000313" key="2">
    <source>
        <dbReference type="EMBL" id="NDL67806.1"/>
    </source>
</evidence>
<comment type="caution">
    <text evidence="2">The sequence shown here is derived from an EMBL/GenBank/DDBJ whole genome shotgun (WGS) entry which is preliminary data.</text>
</comment>
<name>A0A7X5HWC3_9FIRM</name>
<proteinExistence type="predicted"/>
<keyword evidence="3" id="KW-1185">Reference proteome</keyword>
<keyword evidence="1" id="KW-1133">Transmembrane helix</keyword>
<feature type="transmembrane region" description="Helical" evidence="1">
    <location>
        <begin position="7"/>
        <end position="28"/>
    </location>
</feature>
<keyword evidence="1" id="KW-0472">Membrane</keyword>
<keyword evidence="1" id="KW-0812">Transmembrane</keyword>
<dbReference type="EMBL" id="JAAEEH010000021">
    <property type="protein sequence ID" value="NDL67806.1"/>
    <property type="molecule type" value="Genomic_DNA"/>
</dbReference>
<dbReference type="Proteomes" id="UP000461585">
    <property type="component" value="Unassembled WGS sequence"/>
</dbReference>
<reference evidence="2 3" key="1">
    <citation type="submission" date="2020-01" db="EMBL/GenBank/DDBJ databases">
        <title>Anaeroalcalibacter tamaniensis gen. nov., sp. nov., moderately halophilic strictly anaerobic fermenter bacterium from mud volcano of Taman peninsula.</title>
        <authorList>
            <person name="Frolova A."/>
            <person name="Merkel A.Y."/>
            <person name="Slobodkin A.I."/>
        </authorList>
    </citation>
    <scope>NUCLEOTIDE SEQUENCE [LARGE SCALE GENOMIC DNA]</scope>
    <source>
        <strain evidence="2 3">F-3ap</strain>
    </source>
</reference>
<accession>A0A7X5HWC3</accession>
<protein>
    <submittedName>
        <fullName evidence="2">Uncharacterized protein</fullName>
    </submittedName>
</protein>
<evidence type="ECO:0000256" key="1">
    <source>
        <dbReference type="SAM" id="Phobius"/>
    </source>
</evidence>
<dbReference type="RefSeq" id="WP_162370534.1">
    <property type="nucleotide sequence ID" value="NZ_JAAEEH010000021.1"/>
</dbReference>
<feature type="transmembrane region" description="Helical" evidence="1">
    <location>
        <begin position="34"/>
        <end position="51"/>
    </location>
</feature>
<organism evidence="2 3">
    <name type="scientific">Anaerotalea alkaliphila</name>
    <dbReference type="NCBI Taxonomy" id="2662126"/>
    <lineage>
        <taxon>Bacteria</taxon>
        <taxon>Bacillati</taxon>
        <taxon>Bacillota</taxon>
        <taxon>Clostridia</taxon>
        <taxon>Eubacteriales</taxon>
        <taxon>Anaerotalea</taxon>
    </lineage>
</organism>
<sequence length="54" mass="6064">MDRKVQGYGMALIGFLFLLFNALGYLLGWESRNPAFTVMGLVFVVVGLKQVRKV</sequence>
<gene>
    <name evidence="2" type="ORF">GXN74_08650</name>
</gene>
<dbReference type="AlphaFoldDB" id="A0A7X5HWC3"/>
<evidence type="ECO:0000313" key="3">
    <source>
        <dbReference type="Proteomes" id="UP000461585"/>
    </source>
</evidence>